<dbReference type="Gene3D" id="3.40.630.10">
    <property type="entry name" value="Zn peptidases"/>
    <property type="match status" value="1"/>
</dbReference>
<dbReference type="OrthoDB" id="9777385at2"/>
<dbReference type="AlphaFoldDB" id="A0A1H8SJA7"/>
<feature type="domain" description="Peptidase M20 dimerisation" evidence="3">
    <location>
        <begin position="190"/>
        <end position="289"/>
    </location>
</feature>
<evidence type="ECO:0000313" key="5">
    <source>
        <dbReference type="Proteomes" id="UP000198893"/>
    </source>
</evidence>
<feature type="binding site" evidence="2">
    <location>
        <position position="109"/>
    </location>
    <ligand>
        <name>Mn(2+)</name>
        <dbReference type="ChEBI" id="CHEBI:29035"/>
        <label>2</label>
    </ligand>
</feature>
<dbReference type="SUPFAM" id="SSF55031">
    <property type="entry name" value="Bacterial exopeptidase dimerisation domain"/>
    <property type="match status" value="1"/>
</dbReference>
<dbReference type="Pfam" id="PF07687">
    <property type="entry name" value="M20_dimer"/>
    <property type="match status" value="1"/>
</dbReference>
<evidence type="ECO:0000313" key="4">
    <source>
        <dbReference type="EMBL" id="SEO78606.1"/>
    </source>
</evidence>
<keyword evidence="5" id="KW-1185">Reference proteome</keyword>
<dbReference type="GO" id="GO:0046872">
    <property type="term" value="F:metal ion binding"/>
    <property type="evidence" value="ECO:0007669"/>
    <property type="project" value="UniProtKB-KW"/>
</dbReference>
<dbReference type="GO" id="GO:0016787">
    <property type="term" value="F:hydrolase activity"/>
    <property type="evidence" value="ECO:0007669"/>
    <property type="project" value="UniProtKB-KW"/>
</dbReference>
<dbReference type="NCBIfam" id="TIGR01891">
    <property type="entry name" value="amidohydrolases"/>
    <property type="match status" value="1"/>
</dbReference>
<dbReference type="InterPro" id="IPR002933">
    <property type="entry name" value="Peptidase_M20"/>
</dbReference>
<dbReference type="Proteomes" id="UP000198893">
    <property type="component" value="Unassembled WGS sequence"/>
</dbReference>
<name>A0A1H8SJA7_9RHOB</name>
<dbReference type="EMBL" id="FODS01000012">
    <property type="protein sequence ID" value="SEO78606.1"/>
    <property type="molecule type" value="Genomic_DNA"/>
</dbReference>
<dbReference type="PANTHER" id="PTHR11014">
    <property type="entry name" value="PEPTIDASE M20 FAMILY MEMBER"/>
    <property type="match status" value="1"/>
</dbReference>
<feature type="binding site" evidence="2">
    <location>
        <position position="107"/>
    </location>
    <ligand>
        <name>Mn(2+)</name>
        <dbReference type="ChEBI" id="CHEBI:29035"/>
        <label>2</label>
    </ligand>
</feature>
<gene>
    <name evidence="4" type="ORF">SAMN04490248_11261</name>
</gene>
<keyword evidence="2" id="KW-0464">Manganese</keyword>
<dbReference type="PANTHER" id="PTHR11014:SF169">
    <property type="entry name" value="CLAN MH, FAMILY M20, PEPTIDASE T-LIKE METALLOPEPTIDASE"/>
    <property type="match status" value="1"/>
</dbReference>
<comment type="cofactor">
    <cofactor evidence="2">
        <name>Mn(2+)</name>
        <dbReference type="ChEBI" id="CHEBI:29035"/>
    </cofactor>
    <text evidence="2">The Mn(2+) ion enhances activity.</text>
</comment>
<evidence type="ECO:0000256" key="2">
    <source>
        <dbReference type="PIRSR" id="PIRSR005962-1"/>
    </source>
</evidence>
<feature type="binding site" evidence="2">
    <location>
        <position position="364"/>
    </location>
    <ligand>
        <name>Mn(2+)</name>
        <dbReference type="ChEBI" id="CHEBI:29035"/>
        <label>2</label>
    </ligand>
</feature>
<feature type="binding site" evidence="2">
    <location>
        <position position="168"/>
    </location>
    <ligand>
        <name>Mn(2+)</name>
        <dbReference type="ChEBI" id="CHEBI:29035"/>
        <label>2</label>
    </ligand>
</feature>
<evidence type="ECO:0000256" key="1">
    <source>
        <dbReference type="ARBA" id="ARBA00022801"/>
    </source>
</evidence>
<dbReference type="InterPro" id="IPR011650">
    <property type="entry name" value="Peptidase_M20_dimer"/>
</dbReference>
<sequence length="397" mass="42241">MTRSTPGRPRLSNADIVDLTSWRHELHRHPELSGEEHVTAERVQEMLRPTYPDRIVTGLGGHGVAAVYDSGVPGPRVLLRAELDALPIEETGTPPYLSLVPGKAHLCGHDGHMATLAGVARLLGRKRPERGSVVLMFQPAEEDGSGAARVVADPRFGELKPDYAFALHNAPGLPLGHVAIAEGAACCASRGMRVVLSGRTAHASQPETGLSPMRALGRLMPELTGLSHGAPGTDPDFTLATVCHARLGEPAFGVAPGRAELFVTLRTLTDARMSDLVDRAEAAVQRAAASDGLTVEIGYHDVFATTANDAKAVRIVTDALDELDLGHDAGLLPLRASEDFGRFGDGPHLAIFLLGAGEGRPALHNPDYDFPDELIEVGSRIFMAVLERVNEAEDRAP</sequence>
<reference evidence="4 5" key="1">
    <citation type="submission" date="2016-10" db="EMBL/GenBank/DDBJ databases">
        <authorList>
            <person name="de Groot N.N."/>
        </authorList>
    </citation>
    <scope>NUCLEOTIDE SEQUENCE [LARGE SCALE GENOMIC DNA]</scope>
    <source>
        <strain evidence="4 5">DSM 27842</strain>
    </source>
</reference>
<accession>A0A1H8SJA7</accession>
<dbReference type="PIRSF" id="PIRSF005962">
    <property type="entry name" value="Pept_M20D_amidohydro"/>
    <property type="match status" value="1"/>
</dbReference>
<evidence type="ECO:0000259" key="3">
    <source>
        <dbReference type="Pfam" id="PF07687"/>
    </source>
</evidence>
<keyword evidence="1 4" id="KW-0378">Hydrolase</keyword>
<dbReference type="RefSeq" id="WP_093118419.1">
    <property type="nucleotide sequence ID" value="NZ_FODS01000012.1"/>
</dbReference>
<dbReference type="Pfam" id="PF01546">
    <property type="entry name" value="Peptidase_M20"/>
    <property type="match status" value="1"/>
</dbReference>
<proteinExistence type="predicted"/>
<keyword evidence="2" id="KW-0479">Metal-binding</keyword>
<organism evidence="4 5">
    <name type="scientific">Salinihabitans flavidus</name>
    <dbReference type="NCBI Taxonomy" id="569882"/>
    <lineage>
        <taxon>Bacteria</taxon>
        <taxon>Pseudomonadati</taxon>
        <taxon>Pseudomonadota</taxon>
        <taxon>Alphaproteobacteria</taxon>
        <taxon>Rhodobacterales</taxon>
        <taxon>Roseobacteraceae</taxon>
        <taxon>Salinihabitans</taxon>
    </lineage>
</organism>
<dbReference type="STRING" id="569882.SAMN04490248_11261"/>
<dbReference type="InterPro" id="IPR017439">
    <property type="entry name" value="Amidohydrolase"/>
</dbReference>
<dbReference type="SUPFAM" id="SSF53187">
    <property type="entry name" value="Zn-dependent exopeptidases"/>
    <property type="match status" value="1"/>
</dbReference>
<feature type="binding site" evidence="2">
    <location>
        <position position="142"/>
    </location>
    <ligand>
        <name>Mn(2+)</name>
        <dbReference type="ChEBI" id="CHEBI:29035"/>
        <label>2</label>
    </ligand>
</feature>
<dbReference type="Gene3D" id="3.30.70.360">
    <property type="match status" value="1"/>
</dbReference>
<dbReference type="InterPro" id="IPR036264">
    <property type="entry name" value="Bact_exopeptidase_dim_dom"/>
</dbReference>
<protein>
    <submittedName>
        <fullName evidence="4">Amidohydrolase</fullName>
    </submittedName>
</protein>